<dbReference type="InterPro" id="IPR007409">
    <property type="entry name" value="Restrct_endonuc_type1_HsdR_N"/>
</dbReference>
<name>A0A0U4WDD9_9BACL</name>
<feature type="domain" description="Restriction endonuclease type I HsdR N-terminal" evidence="1">
    <location>
        <begin position="60"/>
        <end position="126"/>
    </location>
</feature>
<dbReference type="KEGG" id="asoc:CB4_00996"/>
<dbReference type="GO" id="GO:0009307">
    <property type="term" value="P:DNA restriction-modification system"/>
    <property type="evidence" value="ECO:0007669"/>
    <property type="project" value="UniProtKB-KW"/>
</dbReference>
<proteinExistence type="predicted"/>
<evidence type="ECO:0000313" key="3">
    <source>
        <dbReference type="Proteomes" id="UP000217696"/>
    </source>
</evidence>
<dbReference type="GO" id="GO:0009035">
    <property type="term" value="F:type I site-specific deoxyribonuclease activity"/>
    <property type="evidence" value="ECO:0007669"/>
    <property type="project" value="UniProtKB-EC"/>
</dbReference>
<dbReference type="Proteomes" id="UP000217696">
    <property type="component" value="Chromosome"/>
</dbReference>
<keyword evidence="3" id="KW-1185">Reference proteome</keyword>
<accession>A0A0U4WDD9</accession>
<protein>
    <submittedName>
        <fullName evidence="2">DNA polymerase III subunit epsilon</fullName>
    </submittedName>
</protein>
<evidence type="ECO:0000313" key="2">
    <source>
        <dbReference type="EMBL" id="BAU26827.1"/>
    </source>
</evidence>
<dbReference type="GO" id="GO:0005524">
    <property type="term" value="F:ATP binding"/>
    <property type="evidence" value="ECO:0007669"/>
    <property type="project" value="UniProtKB-KW"/>
</dbReference>
<organism evidence="2 3">
    <name type="scientific">Aneurinibacillus soli</name>
    <dbReference type="NCBI Taxonomy" id="1500254"/>
    <lineage>
        <taxon>Bacteria</taxon>
        <taxon>Bacillati</taxon>
        <taxon>Bacillota</taxon>
        <taxon>Bacilli</taxon>
        <taxon>Bacillales</taxon>
        <taxon>Paenibacillaceae</taxon>
        <taxon>Aneurinibacillus group</taxon>
        <taxon>Aneurinibacillus</taxon>
    </lineage>
</organism>
<dbReference type="AlphaFoldDB" id="A0A0U4WDD9"/>
<dbReference type="Gene3D" id="3.90.1570.30">
    <property type="match status" value="1"/>
</dbReference>
<evidence type="ECO:0000259" key="1">
    <source>
        <dbReference type="Pfam" id="PF04313"/>
    </source>
</evidence>
<dbReference type="Pfam" id="PF04313">
    <property type="entry name" value="HSDR_N"/>
    <property type="match status" value="1"/>
</dbReference>
<dbReference type="OrthoDB" id="9148007at2"/>
<sequence>MDLKPELQKLSIQVTERKSHISNEEMTKQALIIPFLQKLGYDVFNPLEVRPEYVADFGQKKGEKVDYAIFKNGVPIIFIEAKSANEDLTRHDAQLSRYFNSTPEVKVAILTNGIEYKFFTDLTQDNLMDSTPFFSFNMESISSVDIETIESFTREKFDADKIVKYAEELIYMNNLNSTLKELFKNPSDDFLRFLIKDFSTTRITTNVLDRFRPIVKKAISNTLLEIISEGLSPKELVQEAAATTEVDTEPVKESGDTVRKSRIVTTDEELQAVEIVLNTLKEHERDVSDVEHKDTTHYYTIYKKGVTNWFIRFSLEGTVKYVISKMPVEKMAKLCPSLSVVEAPKSSGVSRAQIQSVEELRELEAFIVLAYDEASH</sequence>
<dbReference type="GO" id="GO:0003677">
    <property type="term" value="F:DNA binding"/>
    <property type="evidence" value="ECO:0007669"/>
    <property type="project" value="UniProtKB-KW"/>
</dbReference>
<reference evidence="2 3" key="1">
    <citation type="submission" date="2015-12" db="EMBL/GenBank/DDBJ databases">
        <title>Genome sequence of Aneurinibacillus soli.</title>
        <authorList>
            <person name="Lee J.S."/>
            <person name="Lee K.C."/>
            <person name="Kim K.K."/>
            <person name="Lee B.W."/>
        </authorList>
    </citation>
    <scope>NUCLEOTIDE SEQUENCE [LARGE SCALE GENOMIC DNA]</scope>
    <source>
        <strain evidence="2 3">CB4</strain>
    </source>
</reference>
<dbReference type="EMBL" id="AP017312">
    <property type="protein sequence ID" value="BAU26827.1"/>
    <property type="molecule type" value="Genomic_DNA"/>
</dbReference>
<dbReference type="RefSeq" id="WP_096463830.1">
    <property type="nucleotide sequence ID" value="NZ_AP017312.1"/>
</dbReference>
<gene>
    <name evidence="2" type="ORF">CB4_00996</name>
</gene>